<evidence type="ECO:0000259" key="11">
    <source>
        <dbReference type="SMART" id="SM01086"/>
    </source>
</evidence>
<dbReference type="InterPro" id="IPR027417">
    <property type="entry name" value="P-loop_NTPase"/>
</dbReference>
<dbReference type="Pfam" id="PF07724">
    <property type="entry name" value="AAA_2"/>
    <property type="match status" value="1"/>
</dbReference>
<evidence type="ECO:0000256" key="2">
    <source>
        <dbReference type="ARBA" id="ARBA00009771"/>
    </source>
</evidence>
<dbReference type="GO" id="GO:0043335">
    <property type="term" value="P:protein unfolding"/>
    <property type="evidence" value="ECO:0007669"/>
    <property type="project" value="UniProtKB-UniRule"/>
</dbReference>
<feature type="binding site" evidence="8">
    <location>
        <position position="357"/>
    </location>
    <ligand>
        <name>ATP</name>
        <dbReference type="ChEBI" id="CHEBI:30616"/>
    </ligand>
</feature>
<feature type="domain" description="Clp ATPase C-terminal" evidence="11">
    <location>
        <begin position="371"/>
        <end position="467"/>
    </location>
</feature>
<feature type="binding site" evidence="8">
    <location>
        <begin position="68"/>
        <end position="73"/>
    </location>
    <ligand>
        <name>ATP</name>
        <dbReference type="ChEBI" id="CHEBI:30616"/>
    </ligand>
</feature>
<dbReference type="Gene3D" id="1.10.8.60">
    <property type="match status" value="1"/>
</dbReference>
<keyword evidence="4 8" id="KW-0547">Nucleotide-binding</keyword>
<evidence type="ECO:0000256" key="9">
    <source>
        <dbReference type="SAM" id="MobiDB-lite"/>
    </source>
</evidence>
<keyword evidence="13" id="KW-1185">Reference proteome</keyword>
<keyword evidence="5 8" id="KW-0067">ATP-binding</keyword>
<evidence type="ECO:0000256" key="4">
    <source>
        <dbReference type="ARBA" id="ARBA00022741"/>
    </source>
</evidence>
<keyword evidence="3 8" id="KW-0963">Cytoplasm</keyword>
<evidence type="ECO:0000313" key="13">
    <source>
        <dbReference type="Proteomes" id="UP000198817"/>
    </source>
</evidence>
<dbReference type="GO" id="GO:0009376">
    <property type="term" value="C:HslUV protease complex"/>
    <property type="evidence" value="ECO:0007669"/>
    <property type="project" value="UniProtKB-UniRule"/>
</dbReference>
<keyword evidence="12" id="KW-0645">Protease</keyword>
<evidence type="ECO:0000256" key="6">
    <source>
        <dbReference type="ARBA" id="ARBA00023186"/>
    </source>
</evidence>
<dbReference type="GO" id="GO:0008233">
    <property type="term" value="F:peptidase activity"/>
    <property type="evidence" value="ECO:0007669"/>
    <property type="project" value="UniProtKB-KW"/>
</dbReference>
<dbReference type="PANTHER" id="PTHR48102">
    <property type="entry name" value="ATP-DEPENDENT CLP PROTEASE ATP-BINDING SUBUNIT CLPX-LIKE, MITOCHONDRIAL-RELATED"/>
    <property type="match status" value="1"/>
</dbReference>
<evidence type="ECO:0000256" key="8">
    <source>
        <dbReference type="HAMAP-Rule" id="MF_00249"/>
    </source>
</evidence>
<feature type="binding site" evidence="8">
    <location>
        <position position="292"/>
    </location>
    <ligand>
        <name>ATP</name>
        <dbReference type="ChEBI" id="CHEBI:30616"/>
    </ligand>
</feature>
<keyword evidence="6 8" id="KW-0143">Chaperone</keyword>
<evidence type="ECO:0000313" key="12">
    <source>
        <dbReference type="EMBL" id="SFU30175.1"/>
    </source>
</evidence>
<evidence type="ECO:0000256" key="7">
    <source>
        <dbReference type="ARBA" id="ARBA00065893"/>
    </source>
</evidence>
<feature type="region of interest" description="Disordered" evidence="9">
    <location>
        <begin position="144"/>
        <end position="163"/>
    </location>
</feature>
<dbReference type="OrthoDB" id="9804062at2"/>
<dbReference type="NCBIfam" id="TIGR00390">
    <property type="entry name" value="hslU"/>
    <property type="match status" value="1"/>
</dbReference>
<dbReference type="STRING" id="155865.SAMN05216515_10555"/>
<evidence type="ECO:0000256" key="1">
    <source>
        <dbReference type="ARBA" id="ARBA00004496"/>
    </source>
</evidence>
<dbReference type="InterPro" id="IPR019489">
    <property type="entry name" value="Clp_ATPase_C"/>
</dbReference>
<comment type="function">
    <text evidence="8">ATPase subunit of a proteasome-like degradation complex; this subunit has chaperone activity. The binding of ATP and its subsequent hydrolysis by HslU are essential for unfolding of protein substrates subsequently hydrolyzed by HslV. HslU recognizes the N-terminal part of its protein substrates and unfolds these before they are guided to HslV for hydrolysis.</text>
</comment>
<proteinExistence type="inferred from homology"/>
<evidence type="ECO:0000259" key="10">
    <source>
        <dbReference type="SMART" id="SM00382"/>
    </source>
</evidence>
<dbReference type="Gene3D" id="3.40.50.300">
    <property type="entry name" value="P-loop containing nucleotide triphosphate hydrolases"/>
    <property type="match status" value="2"/>
</dbReference>
<dbReference type="GO" id="GO:0036402">
    <property type="term" value="F:proteasome-activating activity"/>
    <property type="evidence" value="ECO:0007669"/>
    <property type="project" value="UniProtKB-UniRule"/>
</dbReference>
<gene>
    <name evidence="8" type="primary">hslU</name>
    <name evidence="12" type="ORF">SAMN05216508_101201</name>
</gene>
<dbReference type="InterPro" id="IPR003593">
    <property type="entry name" value="AAA+_ATPase"/>
</dbReference>
<comment type="subunit">
    <text evidence="7">A double ring-shaped homohexamer of ClpQ is capped on each side by a ring-shaped ClpY homohexamer. The assembly of the ClpQ/ClpY complex is dependent on binding of ATP.</text>
</comment>
<dbReference type="Proteomes" id="UP000198817">
    <property type="component" value="Unassembled WGS sequence"/>
</dbReference>
<sequence length="479" mass="54219">MAELTGVTVQSLKPKEIVAELDKYIIGQDKAKKSVAVALRNRYRRNLLPEDMREEITPKNILMIGPTGCGKTEIARRLAKLMKAPFVKVEATKFTEVGYVGRDVDSMVRDLVEASMHITKTQKLQEKYDIADRLAEDRIVEAMIPGEERTSQPESSPFDFLRNSGGYPSQKQLYEQSQQAQKEKPEKSEVEMAREQVRQQLRNGLLEDQVIEIEVEDTPRGNELDMSNEGMSIAIGNIFGDMLPKKMKNRRCTVREARKILREQEASKLLDMDQVTDEAVENAEQNGIIFIDEIDKIASGGSYNGADVSREGVQRDILPIVEGSVVNTKYGPVKTDHILFIGAGAFHTAKPTDLIPELQGRFPIRVELDNLTKEDFEKILTVPENAITKQHQALLGTEGIHLEFTDDAISEIASMAYMMNEQNENIGARRLSTILEKLLEDISYEIPEPEDGRITIDRNFVDSKFEDTIRRDTLDRYIL</sequence>
<dbReference type="AlphaFoldDB" id="A0A1I7F213"/>
<feature type="binding site" evidence="8">
    <location>
        <position position="26"/>
    </location>
    <ligand>
        <name>ATP</name>
        <dbReference type="ChEBI" id="CHEBI:30616"/>
    </ligand>
</feature>
<reference evidence="12 13" key="1">
    <citation type="submission" date="2016-10" db="EMBL/GenBank/DDBJ databases">
        <authorList>
            <person name="de Groot N.N."/>
        </authorList>
    </citation>
    <scope>NUCLEOTIDE SEQUENCE [LARGE SCALE GENOMIC DNA]</scope>
    <source>
        <strain evidence="12 13">KHGC13</strain>
    </source>
</reference>
<dbReference type="GO" id="GO:0016887">
    <property type="term" value="F:ATP hydrolysis activity"/>
    <property type="evidence" value="ECO:0007669"/>
    <property type="project" value="InterPro"/>
</dbReference>
<dbReference type="Pfam" id="PF00004">
    <property type="entry name" value="AAA"/>
    <property type="match status" value="1"/>
</dbReference>
<dbReference type="Pfam" id="PF10431">
    <property type="entry name" value="ClpB_D2-small"/>
    <property type="match status" value="1"/>
</dbReference>
<evidence type="ECO:0000256" key="5">
    <source>
        <dbReference type="ARBA" id="ARBA00022840"/>
    </source>
</evidence>
<dbReference type="EMBL" id="FPBT01000001">
    <property type="protein sequence ID" value="SFU30175.1"/>
    <property type="molecule type" value="Genomic_DNA"/>
</dbReference>
<accession>A0A1I7F213</accession>
<comment type="subunit">
    <text evidence="8">A double ring-shaped homohexamer of HslV is capped on each side by a ring-shaped HslU homohexamer. The assembly of the HslU/HslV complex is dependent on binding of ATP.</text>
</comment>
<dbReference type="FunFam" id="3.40.50.300:FF:000213">
    <property type="entry name" value="ATP-dependent protease ATPase subunit HslU"/>
    <property type="match status" value="1"/>
</dbReference>
<feature type="domain" description="AAA+ ATPase" evidence="10">
    <location>
        <begin position="57"/>
        <end position="372"/>
    </location>
</feature>
<dbReference type="GO" id="GO:0005524">
    <property type="term" value="F:ATP binding"/>
    <property type="evidence" value="ECO:0007669"/>
    <property type="project" value="UniProtKB-UniRule"/>
</dbReference>
<keyword evidence="12" id="KW-0378">Hydrolase</keyword>
<comment type="similarity">
    <text evidence="2 8">Belongs to the ClpX chaperone family. HslU subfamily.</text>
</comment>
<evidence type="ECO:0000256" key="3">
    <source>
        <dbReference type="ARBA" id="ARBA00022490"/>
    </source>
</evidence>
<dbReference type="SMART" id="SM00382">
    <property type="entry name" value="AAA"/>
    <property type="match status" value="1"/>
</dbReference>
<name>A0A1I7F213_9FIRM</name>
<dbReference type="InterPro" id="IPR004491">
    <property type="entry name" value="HslU"/>
</dbReference>
<dbReference type="InterPro" id="IPR050052">
    <property type="entry name" value="ATP-dep_Clp_protease_ClpX"/>
</dbReference>
<feature type="binding site" evidence="8">
    <location>
        <position position="429"/>
    </location>
    <ligand>
        <name>ATP</name>
        <dbReference type="ChEBI" id="CHEBI:30616"/>
    </ligand>
</feature>
<dbReference type="NCBIfam" id="NF003544">
    <property type="entry name" value="PRK05201.1"/>
    <property type="match status" value="1"/>
</dbReference>
<dbReference type="FunFam" id="3.40.50.300:FF:000220">
    <property type="entry name" value="ATP-dependent protease ATPase subunit HslU"/>
    <property type="match status" value="1"/>
</dbReference>
<dbReference type="HAMAP" id="MF_00249">
    <property type="entry name" value="HslU"/>
    <property type="match status" value="1"/>
</dbReference>
<dbReference type="RefSeq" id="WP_090469378.1">
    <property type="nucleotide sequence ID" value="NZ_FOWF01000005.1"/>
</dbReference>
<protein>
    <recommendedName>
        <fullName evidence="8">ATP-dependent protease ATPase subunit HslU</fullName>
    </recommendedName>
    <alternativeName>
        <fullName evidence="8">Unfoldase HslU</fullName>
    </alternativeName>
</protein>
<comment type="subcellular location">
    <subcellularLocation>
        <location evidence="1 8">Cytoplasm</location>
    </subcellularLocation>
</comment>
<dbReference type="CDD" id="cd19498">
    <property type="entry name" value="RecA-like_HslU"/>
    <property type="match status" value="1"/>
</dbReference>
<organism evidence="12 13">
    <name type="scientific">Eubacterium pyruvativorans</name>
    <dbReference type="NCBI Taxonomy" id="155865"/>
    <lineage>
        <taxon>Bacteria</taxon>
        <taxon>Bacillati</taxon>
        <taxon>Bacillota</taxon>
        <taxon>Clostridia</taxon>
        <taxon>Eubacteriales</taxon>
        <taxon>Eubacteriaceae</taxon>
        <taxon>Eubacterium</taxon>
    </lineage>
</organism>
<dbReference type="SMART" id="SM01086">
    <property type="entry name" value="ClpB_D2-small"/>
    <property type="match status" value="1"/>
</dbReference>
<dbReference type="InterPro" id="IPR003959">
    <property type="entry name" value="ATPase_AAA_core"/>
</dbReference>
<dbReference type="PANTHER" id="PTHR48102:SF3">
    <property type="entry name" value="ATP-DEPENDENT PROTEASE ATPASE SUBUNIT HSLU"/>
    <property type="match status" value="1"/>
</dbReference>
<dbReference type="SUPFAM" id="SSF52540">
    <property type="entry name" value="P-loop containing nucleoside triphosphate hydrolases"/>
    <property type="match status" value="1"/>
</dbReference>